<proteinExistence type="predicted"/>
<name>A0ABS3CAC7_9BACT</name>
<dbReference type="PANTHER" id="PTHR43233">
    <property type="entry name" value="FAMILY N-ACETYLTRANSFERASE, PUTATIVE (AFU_ORTHOLOGUE AFUA_6G03350)-RELATED"/>
    <property type="match status" value="1"/>
</dbReference>
<feature type="domain" description="N-acetyltransferase" evidence="1">
    <location>
        <begin position="1"/>
        <end position="135"/>
    </location>
</feature>
<dbReference type="EMBL" id="JAFKCT010000014">
    <property type="protein sequence ID" value="MBN7813494.1"/>
    <property type="molecule type" value="Genomic_DNA"/>
</dbReference>
<comment type="caution">
    <text evidence="2">The sequence shown here is derived from an EMBL/GenBank/DDBJ whole genome shotgun (WGS) entry which is preliminary data.</text>
</comment>
<evidence type="ECO:0000313" key="3">
    <source>
        <dbReference type="Proteomes" id="UP000664317"/>
    </source>
</evidence>
<dbReference type="Gene3D" id="3.40.630.30">
    <property type="match status" value="1"/>
</dbReference>
<sequence length="135" mass="15139">MHTIQVEKNLDLEEFVSILNDSGLGLRRPMDDPDHLARMLAGSNLLVTARLEGRLVGVLRGLSDFCYRCFIADLAVSKALQGKGIGREMLQFTRALAPDARLILFSAEDAEPFYQKLGFKLHERCYQLKPGEQMG</sequence>
<dbReference type="InterPro" id="IPR016181">
    <property type="entry name" value="Acyl_CoA_acyltransferase"/>
</dbReference>
<dbReference type="PANTHER" id="PTHR43233:SF1">
    <property type="entry name" value="FAMILY N-ACETYLTRANSFERASE, PUTATIVE (AFU_ORTHOLOGUE AFUA_6G03350)-RELATED"/>
    <property type="match status" value="1"/>
</dbReference>
<evidence type="ECO:0000259" key="1">
    <source>
        <dbReference type="PROSITE" id="PS51186"/>
    </source>
</evidence>
<evidence type="ECO:0000313" key="2">
    <source>
        <dbReference type="EMBL" id="MBN7813494.1"/>
    </source>
</evidence>
<dbReference type="CDD" id="cd04301">
    <property type="entry name" value="NAT_SF"/>
    <property type="match status" value="1"/>
</dbReference>
<protein>
    <submittedName>
        <fullName evidence="2">GNAT family N-acetyltransferase</fullName>
    </submittedName>
</protein>
<organism evidence="2 3">
    <name type="scientific">Algoriphagus oliviformis</name>
    <dbReference type="NCBI Taxonomy" id="2811231"/>
    <lineage>
        <taxon>Bacteria</taxon>
        <taxon>Pseudomonadati</taxon>
        <taxon>Bacteroidota</taxon>
        <taxon>Cytophagia</taxon>
        <taxon>Cytophagales</taxon>
        <taxon>Cyclobacteriaceae</taxon>
        <taxon>Algoriphagus</taxon>
    </lineage>
</organism>
<gene>
    <name evidence="2" type="ORF">J0A68_21235</name>
</gene>
<dbReference type="Proteomes" id="UP000664317">
    <property type="component" value="Unassembled WGS sequence"/>
</dbReference>
<dbReference type="PROSITE" id="PS51186">
    <property type="entry name" value="GNAT"/>
    <property type="match status" value="1"/>
</dbReference>
<dbReference type="RefSeq" id="WP_206580268.1">
    <property type="nucleotide sequence ID" value="NZ_JAFKCT010000014.1"/>
</dbReference>
<dbReference type="InterPro" id="IPR000182">
    <property type="entry name" value="GNAT_dom"/>
</dbReference>
<accession>A0ABS3CAC7</accession>
<keyword evidence="3" id="KW-1185">Reference proteome</keyword>
<dbReference type="SUPFAM" id="SSF55729">
    <property type="entry name" value="Acyl-CoA N-acyltransferases (Nat)"/>
    <property type="match status" value="1"/>
</dbReference>
<dbReference type="InterPro" id="IPR053144">
    <property type="entry name" value="Acetyltransferase_Butenolide"/>
</dbReference>
<dbReference type="Pfam" id="PF13673">
    <property type="entry name" value="Acetyltransf_10"/>
    <property type="match status" value="1"/>
</dbReference>
<reference evidence="2 3" key="1">
    <citation type="submission" date="2021-03" db="EMBL/GenBank/DDBJ databases">
        <title>novel species isolated from a fishpond in China.</title>
        <authorList>
            <person name="Lu H."/>
            <person name="Cai Z."/>
        </authorList>
    </citation>
    <scope>NUCLEOTIDE SEQUENCE [LARGE SCALE GENOMIC DNA]</scope>
    <source>
        <strain evidence="2 3">H41</strain>
    </source>
</reference>